<dbReference type="GO" id="GO:0006635">
    <property type="term" value="P:fatty acid beta-oxidation"/>
    <property type="evidence" value="ECO:0007669"/>
    <property type="project" value="TreeGrafter"/>
</dbReference>
<keyword evidence="1" id="KW-0413">Isomerase</keyword>
<dbReference type="Pfam" id="PF00378">
    <property type="entry name" value="ECH_1"/>
    <property type="match status" value="1"/>
</dbReference>
<dbReference type="PANTHER" id="PTHR11941">
    <property type="entry name" value="ENOYL-COA HYDRATASE-RELATED"/>
    <property type="match status" value="1"/>
</dbReference>
<proteinExistence type="predicted"/>
<organism evidence="1 2">
    <name type="scientific">Pseudooceanicola spongiae</name>
    <dbReference type="NCBI Taxonomy" id="2613965"/>
    <lineage>
        <taxon>Bacteria</taxon>
        <taxon>Pseudomonadati</taxon>
        <taxon>Pseudomonadota</taxon>
        <taxon>Alphaproteobacteria</taxon>
        <taxon>Rhodobacterales</taxon>
        <taxon>Paracoccaceae</taxon>
        <taxon>Pseudooceanicola</taxon>
    </lineage>
</organism>
<evidence type="ECO:0000313" key="1">
    <source>
        <dbReference type="EMBL" id="QOL79392.1"/>
    </source>
</evidence>
<dbReference type="InterPro" id="IPR029045">
    <property type="entry name" value="ClpP/crotonase-like_dom_sf"/>
</dbReference>
<name>A0A7M3V2S9_9RHOB</name>
<dbReference type="CDD" id="cd06558">
    <property type="entry name" value="crotonase-like"/>
    <property type="match status" value="1"/>
</dbReference>
<gene>
    <name evidence="1" type="ORF">F3W81_00195</name>
</gene>
<dbReference type="Gene3D" id="3.90.226.10">
    <property type="entry name" value="2-enoyl-CoA Hydratase, Chain A, domain 1"/>
    <property type="match status" value="1"/>
</dbReference>
<sequence length="265" mass="28766">MTGGLKVTYDASIALLEMSEPASRNALSEQMRADFIRAMEDLHQKTDLRAVVLTGSGGVFSAGGDLKAMLARHRAGETSGAEDVIGRMAQLHGWIRRLRDLPVPLICAIDGPAFGAGFGLACAGDILLASDRASFGASFCKVGAVPDGNLFYTLPRIVGLQRAKELFYTGRTVLAEEALRLGLVMEVMAPEALLPRAMEMARMMCDTSPTAFRLTKQIASKALELDDEALLAMEAQAQSICLSSHYHREAIQRFSDKQPPKFDFR</sequence>
<dbReference type="SUPFAM" id="SSF52096">
    <property type="entry name" value="ClpP/crotonase"/>
    <property type="match status" value="1"/>
</dbReference>
<dbReference type="RefSeq" id="WP_193081536.1">
    <property type="nucleotide sequence ID" value="NZ_CP045201.1"/>
</dbReference>
<dbReference type="AlphaFoldDB" id="A0A7M3V2S9"/>
<dbReference type="GO" id="GO:0016853">
    <property type="term" value="F:isomerase activity"/>
    <property type="evidence" value="ECO:0007669"/>
    <property type="project" value="UniProtKB-KW"/>
</dbReference>
<dbReference type="KEGG" id="pshq:F3W81_00195"/>
<dbReference type="Proteomes" id="UP000594118">
    <property type="component" value="Chromosome"/>
</dbReference>
<dbReference type="EMBL" id="CP045201">
    <property type="protein sequence ID" value="QOL79392.1"/>
    <property type="molecule type" value="Genomic_DNA"/>
</dbReference>
<dbReference type="PANTHER" id="PTHR11941:SF54">
    <property type="entry name" value="ENOYL-COA HYDRATASE, MITOCHONDRIAL"/>
    <property type="match status" value="1"/>
</dbReference>
<dbReference type="InterPro" id="IPR001753">
    <property type="entry name" value="Enoyl-CoA_hydra/iso"/>
</dbReference>
<keyword evidence="2" id="KW-1185">Reference proteome</keyword>
<reference evidence="1 2" key="1">
    <citation type="submission" date="2019-10" db="EMBL/GenBank/DDBJ databases">
        <title>Pseudopuniceibacterium sp. HQ09 islated from Antarctica.</title>
        <authorList>
            <person name="Liao L."/>
            <person name="Su S."/>
            <person name="Chen B."/>
            <person name="Yu Y."/>
        </authorList>
    </citation>
    <scope>NUCLEOTIDE SEQUENCE [LARGE SCALE GENOMIC DNA]</scope>
    <source>
        <strain evidence="1 2">HQ09</strain>
    </source>
</reference>
<accession>A0A7M3V2S9</accession>
<evidence type="ECO:0000313" key="2">
    <source>
        <dbReference type="Proteomes" id="UP000594118"/>
    </source>
</evidence>
<protein>
    <submittedName>
        <fullName evidence="1">Enoyl-CoA hydratase/isomerase family protein</fullName>
    </submittedName>
</protein>